<dbReference type="RefSeq" id="WP_114280813.1">
    <property type="nucleotide sequence ID" value="NZ_QPJY01000011.1"/>
</dbReference>
<dbReference type="PANTHER" id="PTHR34322:SF2">
    <property type="entry name" value="TRANSPOSASE IS200-LIKE DOMAIN-CONTAINING PROTEIN"/>
    <property type="match status" value="1"/>
</dbReference>
<sequence length="285" mass="32512">MTRPLRIELSGGLYHVTSRGDRREAIYFRDTDRAAWLSVFGAVCRRFNWVCHAWCQMSNHYHVVVETPEANLSGGMRQLNGVYTQYVNRAYRRVGHLFQGRYRAILVEKDAYLLELARYVVLNPVRAGMVKDAGDWGWSSYRAMLKPGSAPDWLETDWLLGQFGSTRSEAVPGYVDFVRSGAGETSPWEALRGQVFLGGEGFIERMKAALPEGDLREVPRAQRRPLARPLADYARRSDRRMAMAEAYLSGHYTMREIAEHFGVHYSTVSRAVKALESLRREARDG</sequence>
<dbReference type="Gene3D" id="1.10.10.60">
    <property type="entry name" value="Homeodomain-like"/>
    <property type="match status" value="1"/>
</dbReference>
<protein>
    <submittedName>
        <fullName evidence="2">REP element-mobilizing transposase RayT</fullName>
    </submittedName>
</protein>
<dbReference type="Proteomes" id="UP000252707">
    <property type="component" value="Unassembled WGS sequence"/>
</dbReference>
<dbReference type="AlphaFoldDB" id="A0A369BWW8"/>
<dbReference type="SMART" id="SM01321">
    <property type="entry name" value="Y1_Tnp"/>
    <property type="match status" value="1"/>
</dbReference>
<evidence type="ECO:0000313" key="2">
    <source>
        <dbReference type="EMBL" id="RCX26129.1"/>
    </source>
</evidence>
<dbReference type="GO" id="GO:0006313">
    <property type="term" value="P:DNA transposition"/>
    <property type="evidence" value="ECO:0007669"/>
    <property type="project" value="InterPro"/>
</dbReference>
<reference evidence="2 3" key="1">
    <citation type="submission" date="2018-07" db="EMBL/GenBank/DDBJ databases">
        <title>Genomic Encyclopedia of Type Strains, Phase IV (KMG-IV): sequencing the most valuable type-strain genomes for metagenomic binning, comparative biology and taxonomic classification.</title>
        <authorList>
            <person name="Goeker M."/>
        </authorList>
    </citation>
    <scope>NUCLEOTIDE SEQUENCE [LARGE SCALE GENOMIC DNA]</scope>
    <source>
        <strain evidence="2 3">DSM 26407</strain>
    </source>
</reference>
<name>A0A369BWW8_9GAMM</name>
<dbReference type="Pfam" id="PF13518">
    <property type="entry name" value="HTH_28"/>
    <property type="match status" value="1"/>
</dbReference>
<comment type="caution">
    <text evidence="2">The sequence shown here is derived from an EMBL/GenBank/DDBJ whole genome shotgun (WGS) entry which is preliminary data.</text>
</comment>
<evidence type="ECO:0000313" key="3">
    <source>
        <dbReference type="Proteomes" id="UP000252707"/>
    </source>
</evidence>
<dbReference type="OrthoDB" id="9814067at2"/>
<accession>A0A369BWW8</accession>
<dbReference type="SUPFAM" id="SSF143422">
    <property type="entry name" value="Transposase IS200-like"/>
    <property type="match status" value="1"/>
</dbReference>
<keyword evidence="3" id="KW-1185">Reference proteome</keyword>
<dbReference type="Pfam" id="PF01797">
    <property type="entry name" value="Y1_Tnp"/>
    <property type="match status" value="1"/>
</dbReference>
<evidence type="ECO:0000259" key="1">
    <source>
        <dbReference type="SMART" id="SM01321"/>
    </source>
</evidence>
<dbReference type="EMBL" id="QPJY01000011">
    <property type="protein sequence ID" value="RCX26129.1"/>
    <property type="molecule type" value="Genomic_DNA"/>
</dbReference>
<dbReference type="GO" id="GO:0003677">
    <property type="term" value="F:DNA binding"/>
    <property type="evidence" value="ECO:0007669"/>
    <property type="project" value="InterPro"/>
</dbReference>
<proteinExistence type="predicted"/>
<dbReference type="InterPro" id="IPR055247">
    <property type="entry name" value="InsJ-like_HTH"/>
</dbReference>
<dbReference type="Gene3D" id="3.30.70.1290">
    <property type="entry name" value="Transposase IS200-like"/>
    <property type="match status" value="1"/>
</dbReference>
<dbReference type="PANTHER" id="PTHR34322">
    <property type="entry name" value="TRANSPOSASE, Y1_TNP DOMAIN-CONTAINING"/>
    <property type="match status" value="1"/>
</dbReference>
<feature type="domain" description="Transposase IS200-like" evidence="1">
    <location>
        <begin position="9"/>
        <end position="123"/>
    </location>
</feature>
<dbReference type="InterPro" id="IPR002686">
    <property type="entry name" value="Transposase_17"/>
</dbReference>
<dbReference type="GO" id="GO:0004803">
    <property type="term" value="F:transposase activity"/>
    <property type="evidence" value="ECO:0007669"/>
    <property type="project" value="InterPro"/>
</dbReference>
<organism evidence="2 3">
    <name type="scientific">Thioalbus denitrificans</name>
    <dbReference type="NCBI Taxonomy" id="547122"/>
    <lineage>
        <taxon>Bacteria</taxon>
        <taxon>Pseudomonadati</taxon>
        <taxon>Pseudomonadota</taxon>
        <taxon>Gammaproteobacteria</taxon>
        <taxon>Chromatiales</taxon>
        <taxon>Ectothiorhodospiraceae</taxon>
        <taxon>Thioalbus</taxon>
    </lineage>
</organism>
<gene>
    <name evidence="2" type="ORF">DFQ59_1112</name>
</gene>
<dbReference type="InterPro" id="IPR036515">
    <property type="entry name" value="Transposase_17_sf"/>
</dbReference>